<evidence type="ECO:0000256" key="1">
    <source>
        <dbReference type="SAM" id="Phobius"/>
    </source>
</evidence>
<evidence type="ECO:0000313" key="2">
    <source>
        <dbReference type="EMBL" id="TMQ64235.1"/>
    </source>
</evidence>
<keyword evidence="1" id="KW-0812">Transmembrane</keyword>
<feature type="transmembrane region" description="Helical" evidence="1">
    <location>
        <begin position="159"/>
        <end position="177"/>
    </location>
</feature>
<protein>
    <recommendedName>
        <fullName evidence="4">Phosphatidate cytidylyltransferase</fullName>
    </recommendedName>
</protein>
<feature type="transmembrane region" description="Helical" evidence="1">
    <location>
        <begin position="118"/>
        <end position="138"/>
    </location>
</feature>
<dbReference type="GO" id="GO:0004143">
    <property type="term" value="F:ATP-dependent diacylglycerol kinase activity"/>
    <property type="evidence" value="ECO:0007669"/>
    <property type="project" value="InterPro"/>
</dbReference>
<keyword evidence="1" id="KW-0472">Membrane</keyword>
<dbReference type="PANTHER" id="PTHR31303:SF1">
    <property type="entry name" value="CTP-DEPENDENT DIACYLGLYCEROL KINASE 1"/>
    <property type="match status" value="1"/>
</dbReference>
<gene>
    <name evidence="2" type="ORF">E6K79_08115</name>
</gene>
<keyword evidence="1" id="KW-1133">Transmembrane helix</keyword>
<dbReference type="PANTHER" id="PTHR31303">
    <property type="entry name" value="CTP-DEPENDENT DIACYLGLYCEROL KINASE 1"/>
    <property type="match status" value="1"/>
</dbReference>
<dbReference type="Proteomes" id="UP000317691">
    <property type="component" value="Unassembled WGS sequence"/>
</dbReference>
<reference evidence="2 3" key="1">
    <citation type="journal article" date="2019" name="Nat. Microbiol.">
        <title>Mediterranean grassland soil C-N compound turnover is dependent on rainfall and depth, and is mediated by genomically divergent microorganisms.</title>
        <authorList>
            <person name="Diamond S."/>
            <person name="Andeer P.F."/>
            <person name="Li Z."/>
            <person name="Crits-Christoph A."/>
            <person name="Burstein D."/>
            <person name="Anantharaman K."/>
            <person name="Lane K.R."/>
            <person name="Thomas B.C."/>
            <person name="Pan C."/>
            <person name="Northen T.R."/>
            <person name="Banfield J.F."/>
        </authorList>
    </citation>
    <scope>NUCLEOTIDE SEQUENCE [LARGE SCALE GENOMIC DNA]</scope>
    <source>
        <strain evidence="2">WS_9</strain>
    </source>
</reference>
<evidence type="ECO:0008006" key="4">
    <source>
        <dbReference type="Google" id="ProtNLM"/>
    </source>
</evidence>
<name>A0A538TKU2_UNCEI</name>
<dbReference type="EMBL" id="VBOZ01000025">
    <property type="protein sequence ID" value="TMQ64235.1"/>
    <property type="molecule type" value="Genomic_DNA"/>
</dbReference>
<accession>A0A538TKU2</accession>
<organism evidence="2 3">
    <name type="scientific">Eiseniibacteriota bacterium</name>
    <dbReference type="NCBI Taxonomy" id="2212470"/>
    <lineage>
        <taxon>Bacteria</taxon>
        <taxon>Candidatus Eiseniibacteriota</taxon>
    </lineage>
</organism>
<evidence type="ECO:0000313" key="3">
    <source>
        <dbReference type="Proteomes" id="UP000317691"/>
    </source>
</evidence>
<dbReference type="AlphaFoldDB" id="A0A538TKU2"/>
<sequence length="221" mass="22744">MPATLHDPALVLLSLLAVGSLVFGARAIITTGRISPPSLRKVLHAAVGAWTLLVTPFFQHLGWAVVPPVLFGALNASGKAKSLMPTMAETPAEARGLWTFPLGVLVTYLLFWEESGRRAILAGLAALAFADPIAAVVGSRFGQRRFQGFGHGRTVEGSAAFFLVAGIGIGLVASGGGGEAFPWRMGIGCGLAGAAAEALTPSGWDNVTIPLTVAAAYNLLA</sequence>
<comment type="caution">
    <text evidence="2">The sequence shown here is derived from an EMBL/GenBank/DDBJ whole genome shotgun (WGS) entry which is preliminary data.</text>
</comment>
<proteinExistence type="predicted"/>
<dbReference type="InterPro" id="IPR037997">
    <property type="entry name" value="Dgk1-like"/>
</dbReference>
<feature type="transmembrane region" description="Helical" evidence="1">
    <location>
        <begin position="48"/>
        <end position="74"/>
    </location>
</feature>
<feature type="transmembrane region" description="Helical" evidence="1">
    <location>
        <begin position="95"/>
        <end position="112"/>
    </location>
</feature>